<dbReference type="STRING" id="1993.SAMN04489713_10480"/>
<dbReference type="eggNOG" id="ENOG5033MVT">
    <property type="taxonomic scope" value="Bacteria"/>
</dbReference>
<evidence type="ECO:0000256" key="1">
    <source>
        <dbReference type="SAM" id="MobiDB-lite"/>
    </source>
</evidence>
<evidence type="ECO:0000313" key="2">
    <source>
        <dbReference type="EMBL" id="SFO09577.1"/>
    </source>
</evidence>
<dbReference type="AlphaFoldDB" id="A0A1I5EDP0"/>
<dbReference type="InParanoid" id="A0A1I5EDP0"/>
<gene>
    <name evidence="2" type="ORF">SAMN04489713_10480</name>
</gene>
<accession>A0A1I5EDP0</accession>
<organism evidence="2 3">
    <name type="scientific">Actinomadura madurae</name>
    <dbReference type="NCBI Taxonomy" id="1993"/>
    <lineage>
        <taxon>Bacteria</taxon>
        <taxon>Bacillati</taxon>
        <taxon>Actinomycetota</taxon>
        <taxon>Actinomycetes</taxon>
        <taxon>Streptosporangiales</taxon>
        <taxon>Thermomonosporaceae</taxon>
        <taxon>Actinomadura</taxon>
    </lineage>
</organism>
<protein>
    <submittedName>
        <fullName evidence="2">Uncharacterized protein</fullName>
    </submittedName>
</protein>
<dbReference type="EMBL" id="FOVH01000004">
    <property type="protein sequence ID" value="SFO09577.1"/>
    <property type="molecule type" value="Genomic_DNA"/>
</dbReference>
<keyword evidence="3" id="KW-1185">Reference proteome</keyword>
<sequence length="415" mass="42630">MPGNPVMPRKPVPLKRRRRARVLVVAGAAAVLVAAVAVTAGALAGGGEAPKKKPKATVSAAPPAWTVAAGRALTSGTGLRYDGTLTVNGQPVQAHLRVTPSGAVTGTFTAGLLKADVVAIDGDTYLKAAPAFWQTYAGGVAHPEYYAGRWSKAPASMPGFDVPDVLGPEAIAESLAKAPAEPPTENVNGVRAYRVKTPGAEYLLTAAAPHRLLAVRPAGQAGPRFTVAPVTAPATLFAELRPRVARLGGAADPGLRFTPGTLTFRNCDQNTNGCTVSVPATLASPAGAVPDGARAALRAAITSRGKPLGSCTGSGPVPANRALVLRCTVTSRLWRNWMRAALDNPGSYPYEATARVVGEALDAADVPDLLARVDKERKAVMRRAPSTPGPSVSAEPSGTRTPRPEVATSRTPGTP</sequence>
<dbReference type="Proteomes" id="UP000183413">
    <property type="component" value="Unassembled WGS sequence"/>
</dbReference>
<proteinExistence type="predicted"/>
<name>A0A1I5EDP0_9ACTN</name>
<feature type="region of interest" description="Disordered" evidence="1">
    <location>
        <begin position="377"/>
        <end position="415"/>
    </location>
</feature>
<dbReference type="Gene3D" id="2.50.20.20">
    <property type="match status" value="1"/>
</dbReference>
<reference evidence="2 3" key="1">
    <citation type="submission" date="2016-10" db="EMBL/GenBank/DDBJ databases">
        <authorList>
            <person name="de Groot N.N."/>
        </authorList>
    </citation>
    <scope>NUCLEOTIDE SEQUENCE [LARGE SCALE GENOMIC DNA]</scope>
    <source>
        <strain evidence="2 3">DSM 43067</strain>
    </source>
</reference>
<evidence type="ECO:0000313" key="3">
    <source>
        <dbReference type="Proteomes" id="UP000183413"/>
    </source>
</evidence>